<reference evidence="16 18" key="2">
    <citation type="submission" date="2018-02" db="EMBL/GenBank/DDBJ databases">
        <title>Characterization of Xanthomonas diversity in transplant houses and field plants.</title>
        <authorList>
            <person name="Abrahamian P."/>
            <person name="Timilsina S."/>
            <person name="Minsavage G.V."/>
            <person name="Goss E.M."/>
            <person name="Jones J.B."/>
            <person name="Vallad G.E."/>
        </authorList>
    </citation>
    <scope>NUCLEOTIDE SEQUENCE [LARGE SCALE GENOMIC DNA]</scope>
    <source>
        <strain evidence="16 18">GEV2132</strain>
    </source>
</reference>
<organism evidence="15 19">
    <name type="scientific">Xanthomonas perforans</name>
    <dbReference type="NCBI Taxonomy" id="442694"/>
    <lineage>
        <taxon>Bacteria</taxon>
        <taxon>Pseudomonadati</taxon>
        <taxon>Pseudomonadota</taxon>
        <taxon>Gammaproteobacteria</taxon>
        <taxon>Lysobacterales</taxon>
        <taxon>Lysobacteraceae</taxon>
        <taxon>Xanthomonas</taxon>
    </lineage>
</organism>
<keyword evidence="9" id="KW-0902">Two-component regulatory system</keyword>
<dbReference type="PANTHER" id="PTHR45436">
    <property type="entry name" value="SENSOR HISTIDINE KINASE YKOH"/>
    <property type="match status" value="1"/>
</dbReference>
<keyword evidence="7 15" id="KW-0418">Kinase</keyword>
<keyword evidence="10 11" id="KW-0472">Membrane</keyword>
<dbReference type="GeneID" id="61776008"/>
<feature type="transmembrane region" description="Helical" evidence="11">
    <location>
        <begin position="15"/>
        <end position="34"/>
    </location>
</feature>
<evidence type="ECO:0000256" key="2">
    <source>
        <dbReference type="ARBA" id="ARBA00004370"/>
    </source>
</evidence>
<dbReference type="Pfam" id="PF02518">
    <property type="entry name" value="HATPase_c"/>
    <property type="match status" value="1"/>
</dbReference>
<evidence type="ECO:0000313" key="18">
    <source>
        <dbReference type="Proteomes" id="UP000289372"/>
    </source>
</evidence>
<evidence type="ECO:0000256" key="7">
    <source>
        <dbReference type="ARBA" id="ARBA00022777"/>
    </source>
</evidence>
<dbReference type="InterPro" id="IPR003660">
    <property type="entry name" value="HAMP_dom"/>
</dbReference>
<evidence type="ECO:0000313" key="19">
    <source>
        <dbReference type="Proteomes" id="UP000471082"/>
    </source>
</evidence>
<comment type="caution">
    <text evidence="15">The sequence shown here is derived from an EMBL/GenBank/DDBJ whole genome shotgun (WGS) entry which is preliminary data.</text>
</comment>
<dbReference type="KEGG" id="xpe:BJD13_21730"/>
<reference evidence="14 17" key="1">
    <citation type="submission" date="2015-02" db="EMBL/GenBank/DDBJ databases">
        <title>Whole genome sequencing of multiple isolates of three species of pepper and tomato-infecting xanthomonads reveals genetic diversity in field strains and pinpoints effectors responsible for host specificity.</title>
        <authorList>
            <person name="Schwartz A."/>
            <person name="Dahlbeck D."/>
            <person name="Staskawicz B."/>
            <person name="Bart R."/>
            <person name="Potnis N."/>
            <person name="Minsavage G."/>
            <person name="Timilsina S."/>
            <person name="Goss E."/>
            <person name="Jones J."/>
            <person name="Vallad G."/>
            <person name="Barak J."/>
            <person name="Miller S."/>
            <person name="Ritchie D."/>
            <person name="Martins J.Jr."/>
            <person name="Patane J.S."/>
            <person name="Setubal J.C."/>
        </authorList>
    </citation>
    <scope>NUCLEOTIDE SEQUENCE [LARGE SCALE GENOMIC DNA]</scope>
    <source>
        <strain evidence="14 17">Xp3-15</strain>
    </source>
</reference>
<dbReference type="PROSITE" id="PS50109">
    <property type="entry name" value="HIS_KIN"/>
    <property type="match status" value="1"/>
</dbReference>
<keyword evidence="5" id="KW-0808">Transferase</keyword>
<evidence type="ECO:0000313" key="17">
    <source>
        <dbReference type="Proteomes" id="UP000035369"/>
    </source>
</evidence>
<dbReference type="CDD" id="cd00082">
    <property type="entry name" value="HisKA"/>
    <property type="match status" value="1"/>
</dbReference>
<dbReference type="InterPro" id="IPR005467">
    <property type="entry name" value="His_kinase_dom"/>
</dbReference>
<keyword evidence="8 11" id="KW-1133">Transmembrane helix</keyword>
<evidence type="ECO:0000256" key="1">
    <source>
        <dbReference type="ARBA" id="ARBA00000085"/>
    </source>
</evidence>
<evidence type="ECO:0000256" key="10">
    <source>
        <dbReference type="ARBA" id="ARBA00023136"/>
    </source>
</evidence>
<dbReference type="CDD" id="cd00075">
    <property type="entry name" value="HATPase"/>
    <property type="match status" value="1"/>
</dbReference>
<evidence type="ECO:0000256" key="5">
    <source>
        <dbReference type="ARBA" id="ARBA00022679"/>
    </source>
</evidence>
<proteinExistence type="predicted"/>
<evidence type="ECO:0000256" key="3">
    <source>
        <dbReference type="ARBA" id="ARBA00012438"/>
    </source>
</evidence>
<feature type="domain" description="HAMP" evidence="13">
    <location>
        <begin position="190"/>
        <end position="241"/>
    </location>
</feature>
<dbReference type="Proteomes" id="UP000035369">
    <property type="component" value="Unassembled WGS sequence"/>
</dbReference>
<dbReference type="Gene3D" id="1.10.287.130">
    <property type="match status" value="1"/>
</dbReference>
<dbReference type="SUPFAM" id="SSF47384">
    <property type="entry name" value="Homodimeric domain of signal transducing histidine kinase"/>
    <property type="match status" value="1"/>
</dbReference>
<sequence length="463" mass="49947">MAEPLVVAPSIRRTLLLYLGSLSLLGAVVLFFAARDYGERAANRSYDHLLVSSALSIIDSVALVGGDWQVDLPYASLDLLGMAPEDRVFYRVFDAQGRTITGEDTLPPPPRAPRDERPLLFDAQYSGEPVRFAVVMHRVASASGQGEVRVQVGQTRRARDAVARDVVLNALVAIGVLSLLALGLVWLGVYRALRPLQRIERDLSRREPSDLKPLNVPAPQEMQLMVTALNRFMARLSSSNETLRAFMAEAAHQMRTPLAALRAQAQLAMDDDDLHEMQRSLVAIERNASHMSRLLNQLLSDASVIHRANLQRFATVDLADVLHQALHEALPRSPGAPRVQLAIDPKPALLRGDALLLREALKNLIDNACKYGAGAGAPLQVALTSDGNHHVLTIADHGPGIPAAEAERVFERFVRGADAPAGGAGLGLAIVKRVVEAHGGRIDLSNRIGGGLIASLHFPGGDA</sequence>
<dbReference type="InterPro" id="IPR013727">
    <property type="entry name" value="2CSK_N"/>
</dbReference>
<dbReference type="Pfam" id="PF00512">
    <property type="entry name" value="HisKA"/>
    <property type="match status" value="1"/>
</dbReference>
<accession>A0A0G8VK51</accession>
<dbReference type="InterPro" id="IPR003661">
    <property type="entry name" value="HisK_dim/P_dom"/>
</dbReference>
<evidence type="ECO:0000313" key="15">
    <source>
        <dbReference type="EMBL" id="NEL75412.1"/>
    </source>
</evidence>
<dbReference type="PRINTS" id="PR00344">
    <property type="entry name" value="BCTRLSENSOR"/>
</dbReference>
<dbReference type="GO" id="GO:0000155">
    <property type="term" value="F:phosphorelay sensor kinase activity"/>
    <property type="evidence" value="ECO:0007669"/>
    <property type="project" value="InterPro"/>
</dbReference>
<dbReference type="SMART" id="SM00387">
    <property type="entry name" value="HATPase_c"/>
    <property type="match status" value="1"/>
</dbReference>
<evidence type="ECO:0000259" key="12">
    <source>
        <dbReference type="PROSITE" id="PS50109"/>
    </source>
</evidence>
<dbReference type="PANTHER" id="PTHR45436:SF1">
    <property type="entry name" value="SENSOR PROTEIN QSEC"/>
    <property type="match status" value="1"/>
</dbReference>
<dbReference type="InterPro" id="IPR036097">
    <property type="entry name" value="HisK_dim/P_sf"/>
</dbReference>
<evidence type="ECO:0000256" key="11">
    <source>
        <dbReference type="SAM" id="Phobius"/>
    </source>
</evidence>
<keyword evidence="6 11" id="KW-0812">Transmembrane</keyword>
<dbReference type="SUPFAM" id="SSF55874">
    <property type="entry name" value="ATPase domain of HSP90 chaperone/DNA topoisomerase II/histidine kinase"/>
    <property type="match status" value="1"/>
</dbReference>
<gene>
    <name evidence="16" type="ORF">DB769_05315</name>
    <name evidence="15" type="ORF">G3W61_03925</name>
    <name evidence="14" type="ORF">XP315_02400</name>
</gene>
<comment type="catalytic activity">
    <reaction evidence="1">
        <text>ATP + protein L-histidine = ADP + protein N-phospho-L-histidine.</text>
        <dbReference type="EC" id="2.7.13.3"/>
    </reaction>
</comment>
<evidence type="ECO:0000256" key="8">
    <source>
        <dbReference type="ARBA" id="ARBA00022989"/>
    </source>
</evidence>
<dbReference type="Gene3D" id="3.30.565.10">
    <property type="entry name" value="Histidine kinase-like ATPase, C-terminal domain"/>
    <property type="match status" value="1"/>
</dbReference>
<keyword evidence="17" id="KW-1185">Reference proteome</keyword>
<protein>
    <recommendedName>
        <fullName evidence="3">histidine kinase</fullName>
        <ecNumber evidence="3">2.7.13.3</ecNumber>
    </recommendedName>
</protein>
<dbReference type="EMBL" id="JZUY01000032">
    <property type="protein sequence ID" value="KLC09335.1"/>
    <property type="molecule type" value="Genomic_DNA"/>
</dbReference>
<dbReference type="Pfam" id="PF08521">
    <property type="entry name" value="2CSK_N"/>
    <property type="match status" value="1"/>
</dbReference>
<evidence type="ECO:0000256" key="6">
    <source>
        <dbReference type="ARBA" id="ARBA00022692"/>
    </source>
</evidence>
<dbReference type="Proteomes" id="UP000471082">
    <property type="component" value="Unassembled WGS sequence"/>
</dbReference>
<keyword evidence="4" id="KW-0597">Phosphoprotein</keyword>
<evidence type="ECO:0000259" key="13">
    <source>
        <dbReference type="PROSITE" id="PS50885"/>
    </source>
</evidence>
<feature type="transmembrane region" description="Helical" evidence="11">
    <location>
        <begin position="166"/>
        <end position="189"/>
    </location>
</feature>
<dbReference type="InterPro" id="IPR004358">
    <property type="entry name" value="Sig_transdc_His_kin-like_C"/>
</dbReference>
<name>A0A0G8VK51_XANPE</name>
<dbReference type="InterPro" id="IPR050428">
    <property type="entry name" value="TCS_sensor_his_kinase"/>
</dbReference>
<reference evidence="15 19" key="3">
    <citation type="submission" date="2019-11" db="EMBL/GenBank/DDBJ databases">
        <title>Genome-resolved metagenomics to study the prevalence of co-infection and intraspecific heterogeneity among plant pathogen metapopulations.</title>
        <authorList>
            <person name="Newberry E."/>
            <person name="Bhandari R."/>
            <person name="Kemble J."/>
            <person name="Sikora E."/>
            <person name="Potnis N."/>
        </authorList>
    </citation>
    <scope>NUCLEOTIDE SEQUENCE [LARGE SCALE GENOMIC DNA]</scope>
    <source>
        <strain evidence="15">Xp_Tom_Tuscaloosa_18b</strain>
    </source>
</reference>
<evidence type="ECO:0000256" key="9">
    <source>
        <dbReference type="ARBA" id="ARBA00023012"/>
    </source>
</evidence>
<dbReference type="EC" id="2.7.13.3" evidence="3"/>
<dbReference type="InterPro" id="IPR003594">
    <property type="entry name" value="HATPase_dom"/>
</dbReference>
<dbReference type="PROSITE" id="PS50885">
    <property type="entry name" value="HAMP"/>
    <property type="match status" value="1"/>
</dbReference>
<evidence type="ECO:0000256" key="4">
    <source>
        <dbReference type="ARBA" id="ARBA00022553"/>
    </source>
</evidence>
<feature type="domain" description="Histidine kinase" evidence="12">
    <location>
        <begin position="249"/>
        <end position="462"/>
    </location>
</feature>
<dbReference type="Proteomes" id="UP000289372">
    <property type="component" value="Unassembled WGS sequence"/>
</dbReference>
<dbReference type="RefSeq" id="WP_033478771.1">
    <property type="nucleotide sequence ID" value="NZ_CP018475.1"/>
</dbReference>
<dbReference type="AlphaFoldDB" id="A0A0G8VK51"/>
<comment type="subcellular location">
    <subcellularLocation>
        <location evidence="2">Membrane</location>
    </subcellularLocation>
</comment>
<dbReference type="InterPro" id="IPR036890">
    <property type="entry name" value="HATPase_C_sf"/>
</dbReference>
<evidence type="ECO:0000313" key="16">
    <source>
        <dbReference type="EMBL" id="RXD55811.1"/>
    </source>
</evidence>
<dbReference type="GO" id="GO:0005886">
    <property type="term" value="C:plasma membrane"/>
    <property type="evidence" value="ECO:0007669"/>
    <property type="project" value="TreeGrafter"/>
</dbReference>
<evidence type="ECO:0000313" key="14">
    <source>
        <dbReference type="EMBL" id="KLC09335.1"/>
    </source>
</evidence>
<dbReference type="SMART" id="SM00388">
    <property type="entry name" value="HisKA"/>
    <property type="match status" value="1"/>
</dbReference>
<dbReference type="EMBL" id="PUUL01000027">
    <property type="protein sequence ID" value="RXD55811.1"/>
    <property type="molecule type" value="Genomic_DNA"/>
</dbReference>
<dbReference type="EMBL" id="JAAGYU010000010">
    <property type="protein sequence ID" value="NEL75412.1"/>
    <property type="molecule type" value="Genomic_DNA"/>
</dbReference>